<protein>
    <submittedName>
        <fullName evidence="2">Uncharacterized protein</fullName>
    </submittedName>
</protein>
<organism evidence="1 2">
    <name type="scientific">Panagrolaimus sp. JU765</name>
    <dbReference type="NCBI Taxonomy" id="591449"/>
    <lineage>
        <taxon>Eukaryota</taxon>
        <taxon>Metazoa</taxon>
        <taxon>Ecdysozoa</taxon>
        <taxon>Nematoda</taxon>
        <taxon>Chromadorea</taxon>
        <taxon>Rhabditida</taxon>
        <taxon>Tylenchina</taxon>
        <taxon>Panagrolaimomorpha</taxon>
        <taxon>Panagrolaimoidea</taxon>
        <taxon>Panagrolaimidae</taxon>
        <taxon>Panagrolaimus</taxon>
    </lineage>
</organism>
<name>A0AC34R3G9_9BILA</name>
<dbReference type="Proteomes" id="UP000887576">
    <property type="component" value="Unplaced"/>
</dbReference>
<dbReference type="WBParaSite" id="JU765_v2.g2995.t1">
    <property type="protein sequence ID" value="JU765_v2.g2995.t1"/>
    <property type="gene ID" value="JU765_v2.g2995"/>
</dbReference>
<proteinExistence type="predicted"/>
<sequence>MDLVIEERNVPNEFRVRVDEILSNEQMGKRNVPNEFRARVDEILSNEQMGSEVERIWGKTEFGQHFVFVVSKVVWYAVRWILEDEYWKYPIVYQQNIDHADIFEKKQRPTYNAAKTYIEETLNNLSENKFGEMLRFRLRKLPDGFLQDPDTFLNPGAQIQCFSTGTVAGTANMETQEGIYLGKGKVAFVSADNGADVVEKLESHPKIDTLGNFLGDSAQELKVVDHCFRQFDPKEVVQIIKTLLEDEQKKTPKNRATVSLMALELKNLLKNIKTTDAIVLLLKLIIFAVNKFVKL</sequence>
<evidence type="ECO:0000313" key="1">
    <source>
        <dbReference type="Proteomes" id="UP000887576"/>
    </source>
</evidence>
<evidence type="ECO:0000313" key="2">
    <source>
        <dbReference type="WBParaSite" id="JU765_v2.g2995.t1"/>
    </source>
</evidence>
<reference evidence="2" key="1">
    <citation type="submission" date="2022-11" db="UniProtKB">
        <authorList>
            <consortium name="WormBaseParasite"/>
        </authorList>
    </citation>
    <scope>IDENTIFICATION</scope>
</reference>
<accession>A0AC34R3G9</accession>